<evidence type="ECO:0000313" key="3">
    <source>
        <dbReference type="Proteomes" id="UP000011519"/>
    </source>
</evidence>
<dbReference type="PATRIC" id="fig|1227493.4.peg.1554"/>
<protein>
    <submittedName>
        <fullName evidence="2">Uncharacterized protein</fullName>
    </submittedName>
</protein>
<dbReference type="PROSITE" id="PS51257">
    <property type="entry name" value="PROKAR_LIPOPROTEIN"/>
    <property type="match status" value="1"/>
</dbReference>
<reference evidence="2 3" key="1">
    <citation type="journal article" date="2014" name="PLoS Genet.">
        <title>Phylogenetically driven sequencing of extremely halophilic archaea reveals strategies for static and dynamic osmo-response.</title>
        <authorList>
            <person name="Becker E.A."/>
            <person name="Seitzer P.M."/>
            <person name="Tritt A."/>
            <person name="Larsen D."/>
            <person name="Krusor M."/>
            <person name="Yao A.I."/>
            <person name="Wu D."/>
            <person name="Madern D."/>
            <person name="Eisen J.A."/>
            <person name="Darling A.E."/>
            <person name="Facciotti M.T."/>
        </authorList>
    </citation>
    <scope>NUCLEOTIDE SEQUENCE [LARGE SCALE GENOMIC DNA]</scope>
    <source>
        <strain evidence="2 3">JCM 10989</strain>
    </source>
</reference>
<proteinExistence type="predicted"/>
<evidence type="ECO:0000256" key="1">
    <source>
        <dbReference type="SAM" id="MobiDB-lite"/>
    </source>
</evidence>
<dbReference type="OrthoDB" id="350656at2157"/>
<feature type="compositionally biased region" description="Low complexity" evidence="1">
    <location>
        <begin position="118"/>
        <end position="135"/>
    </location>
</feature>
<organism evidence="2 3">
    <name type="scientific">Natrialba hulunbeirensis JCM 10989</name>
    <dbReference type="NCBI Taxonomy" id="1227493"/>
    <lineage>
        <taxon>Archaea</taxon>
        <taxon>Methanobacteriati</taxon>
        <taxon>Methanobacteriota</taxon>
        <taxon>Stenosarchaea group</taxon>
        <taxon>Halobacteria</taxon>
        <taxon>Halobacteriales</taxon>
        <taxon>Natrialbaceae</taxon>
        <taxon>Natrialba</taxon>
    </lineage>
</organism>
<dbReference type="AlphaFoldDB" id="M0A1N1"/>
<dbReference type="STRING" id="1227493.C483_07824"/>
<evidence type="ECO:0000313" key="2">
    <source>
        <dbReference type="EMBL" id="ELY92514.1"/>
    </source>
</evidence>
<sequence length="375" mass="41549">MKMPSKWPPAATRRQVISAIGAAAATSLAGCLSADGTRYTLRSRPETGSDPVTLFALEPAAYAFHQRQVDDEFVESLLEELRETGAVETIETPLVEERTSDENDDESDYVPAYVQSDNESGNENRNGSENGNGNEFSRVRIDSEPITLDRWAVWMEPLEKLPDDAEYVTDPDAPGDVPTDDRSALDAEILDEVTSTAVSSVVADTEHADLPYPRRGVVFFDPLDPADSELLPEAPFQYALIEPEGHGTPDELALRLHVEKAAVETTKYSHELEPVADSTDGFVEHVRSEHVATKFSETTLSEEMATILAESADSSSAPMEYVEEGARSEAFDEILAELGLADAALPEGEEITSWYRYYEYDDEYYEARYRISDLR</sequence>
<accession>M0A1N1</accession>
<feature type="region of interest" description="Disordered" evidence="1">
    <location>
        <begin position="88"/>
        <end position="137"/>
    </location>
</feature>
<dbReference type="Proteomes" id="UP000011519">
    <property type="component" value="Unassembled WGS sequence"/>
</dbReference>
<comment type="caution">
    <text evidence="2">The sequence shown here is derived from an EMBL/GenBank/DDBJ whole genome shotgun (WGS) entry which is preliminary data.</text>
</comment>
<gene>
    <name evidence="2" type="ORF">C483_07824</name>
</gene>
<dbReference type="EMBL" id="AOIM01000019">
    <property type="protein sequence ID" value="ELY92514.1"/>
    <property type="molecule type" value="Genomic_DNA"/>
</dbReference>
<name>M0A1N1_9EURY</name>
<keyword evidence="3" id="KW-1185">Reference proteome</keyword>